<evidence type="ECO:0000259" key="2">
    <source>
        <dbReference type="Pfam" id="PF13202"/>
    </source>
</evidence>
<dbReference type="AlphaFoldDB" id="A0A6I6SL06"/>
<dbReference type="GO" id="GO:0005509">
    <property type="term" value="F:calcium ion binding"/>
    <property type="evidence" value="ECO:0007669"/>
    <property type="project" value="InterPro"/>
</dbReference>
<feature type="domain" description="EF-hand" evidence="2">
    <location>
        <begin position="72"/>
        <end position="88"/>
    </location>
</feature>
<keyword evidence="4" id="KW-1185">Reference proteome</keyword>
<proteinExistence type="predicted"/>
<dbReference type="EMBL" id="CP035042">
    <property type="protein sequence ID" value="QHC51279.1"/>
    <property type="molecule type" value="Genomic_DNA"/>
</dbReference>
<evidence type="ECO:0000313" key="3">
    <source>
        <dbReference type="EMBL" id="QHC51279.1"/>
    </source>
</evidence>
<dbReference type="SUPFAM" id="SSF47473">
    <property type="entry name" value="EF-hand"/>
    <property type="match status" value="1"/>
</dbReference>
<dbReference type="OrthoDB" id="6171021at2"/>
<dbReference type="InterPro" id="IPR011992">
    <property type="entry name" value="EF-hand-dom_pair"/>
</dbReference>
<keyword evidence="1" id="KW-0732">Signal</keyword>
<accession>A0A6I6SL06</accession>
<dbReference type="InterPro" id="IPR018247">
    <property type="entry name" value="EF_Hand_1_Ca_BS"/>
</dbReference>
<evidence type="ECO:0000313" key="4">
    <source>
        <dbReference type="Proteomes" id="UP000464013"/>
    </source>
</evidence>
<dbReference type="PROSITE" id="PS00018">
    <property type="entry name" value="EF_HAND_1"/>
    <property type="match status" value="1"/>
</dbReference>
<name>A0A6I6SL06_9GAMM</name>
<dbReference type="Gene3D" id="1.10.238.10">
    <property type="entry name" value="EF-hand"/>
    <property type="match status" value="1"/>
</dbReference>
<evidence type="ECO:0000256" key="1">
    <source>
        <dbReference type="SAM" id="SignalP"/>
    </source>
</evidence>
<protein>
    <submittedName>
        <fullName evidence="3">EF-hand domain-containing protein</fullName>
    </submittedName>
</protein>
<dbReference type="Pfam" id="PF13202">
    <property type="entry name" value="EF-hand_5"/>
    <property type="match status" value="2"/>
</dbReference>
<organism evidence="3 4">
    <name type="scientific">Billgrantia tianxiuensis</name>
    <dbReference type="NCBI Taxonomy" id="2497861"/>
    <lineage>
        <taxon>Bacteria</taxon>
        <taxon>Pseudomonadati</taxon>
        <taxon>Pseudomonadota</taxon>
        <taxon>Gammaproteobacteria</taxon>
        <taxon>Oceanospirillales</taxon>
        <taxon>Halomonadaceae</taxon>
        <taxon>Billgrantia</taxon>
    </lineage>
</organism>
<gene>
    <name evidence="3" type="ORF">EKK97_19090</name>
</gene>
<feature type="domain" description="EF-hand" evidence="2">
    <location>
        <begin position="46"/>
        <end position="62"/>
    </location>
</feature>
<reference evidence="3 4" key="1">
    <citation type="submission" date="2019-01" db="EMBL/GenBank/DDBJ databases">
        <title>Complete genome of a denitifying bacterium Halomons sp. BC-M4-5.</title>
        <authorList>
            <person name="Wang L."/>
            <person name="Shao Z."/>
        </authorList>
    </citation>
    <scope>NUCLEOTIDE SEQUENCE [LARGE SCALE GENOMIC DNA]</scope>
    <source>
        <strain evidence="3 4">BC-M4-5</strain>
    </source>
</reference>
<dbReference type="Proteomes" id="UP000464013">
    <property type="component" value="Chromosome"/>
</dbReference>
<feature type="signal peptide" evidence="1">
    <location>
        <begin position="1"/>
        <end position="21"/>
    </location>
</feature>
<dbReference type="KEGG" id="htx:EKK97_19090"/>
<feature type="chain" id="PRO_5026096564" evidence="1">
    <location>
        <begin position="22"/>
        <end position="93"/>
    </location>
</feature>
<sequence>MRLRTLALLLALASVPITALAERPGPEDGPLMTRSGSMEAPLVKRSFDQLDTDDDGRLSQAETVGAALTDSFWELDHNRDGFLSRQEYDYHPN</sequence>
<dbReference type="InterPro" id="IPR002048">
    <property type="entry name" value="EF_hand_dom"/>
</dbReference>
<dbReference type="RefSeq" id="WP_159555863.1">
    <property type="nucleotide sequence ID" value="NZ_CP035042.1"/>
</dbReference>